<reference evidence="2 3" key="1">
    <citation type="submission" date="2014-06" db="EMBL/GenBank/DDBJ databases">
        <authorList>
            <person name="Swart Estienne"/>
        </authorList>
    </citation>
    <scope>NUCLEOTIDE SEQUENCE [LARGE SCALE GENOMIC DNA]</scope>
    <source>
        <strain evidence="2 3">130c</strain>
    </source>
</reference>
<feature type="region of interest" description="Disordered" evidence="1">
    <location>
        <begin position="49"/>
        <end position="75"/>
    </location>
</feature>
<keyword evidence="3" id="KW-1185">Reference proteome</keyword>
<evidence type="ECO:0000256" key="1">
    <source>
        <dbReference type="SAM" id="MobiDB-lite"/>
    </source>
</evidence>
<dbReference type="EMBL" id="CCKQ01003036">
    <property type="protein sequence ID" value="CDW74143.1"/>
    <property type="molecule type" value="Genomic_DNA"/>
</dbReference>
<accession>A0A078A042</accession>
<feature type="compositionally biased region" description="Basic and acidic residues" evidence="1">
    <location>
        <begin position="51"/>
        <end position="62"/>
    </location>
</feature>
<organism evidence="2 3">
    <name type="scientific">Stylonychia lemnae</name>
    <name type="common">Ciliate</name>
    <dbReference type="NCBI Taxonomy" id="5949"/>
    <lineage>
        <taxon>Eukaryota</taxon>
        <taxon>Sar</taxon>
        <taxon>Alveolata</taxon>
        <taxon>Ciliophora</taxon>
        <taxon>Intramacronucleata</taxon>
        <taxon>Spirotrichea</taxon>
        <taxon>Stichotrichia</taxon>
        <taxon>Sporadotrichida</taxon>
        <taxon>Oxytrichidae</taxon>
        <taxon>Stylonychinae</taxon>
        <taxon>Stylonychia</taxon>
    </lineage>
</organism>
<dbReference type="Proteomes" id="UP000039865">
    <property type="component" value="Unassembled WGS sequence"/>
</dbReference>
<feature type="compositionally biased region" description="Acidic residues" evidence="1">
    <location>
        <begin position="22"/>
        <end position="33"/>
    </location>
</feature>
<protein>
    <submittedName>
        <fullName evidence="2">Uncharacterized protein</fullName>
    </submittedName>
</protein>
<name>A0A078A042_STYLE</name>
<gene>
    <name evidence="2" type="primary">Contig7803.g8330</name>
    <name evidence="2" type="ORF">STYLEM_3137</name>
</gene>
<proteinExistence type="predicted"/>
<evidence type="ECO:0000313" key="3">
    <source>
        <dbReference type="Proteomes" id="UP000039865"/>
    </source>
</evidence>
<sequence length="75" mass="8626">MLRNVNREVRLSKNTRMRIGDAADENEQYNDQENEGDIGVLAEDGLAEECQEQHDDAEHQETAEELSEEDGEHRL</sequence>
<dbReference type="InParanoid" id="A0A078A042"/>
<feature type="compositionally biased region" description="Basic and acidic residues" evidence="1">
    <location>
        <begin position="1"/>
        <end position="11"/>
    </location>
</feature>
<feature type="region of interest" description="Disordered" evidence="1">
    <location>
        <begin position="1"/>
        <end position="33"/>
    </location>
</feature>
<feature type="compositionally biased region" description="Acidic residues" evidence="1">
    <location>
        <begin position="63"/>
        <end position="75"/>
    </location>
</feature>
<evidence type="ECO:0000313" key="2">
    <source>
        <dbReference type="EMBL" id="CDW74143.1"/>
    </source>
</evidence>
<dbReference type="AlphaFoldDB" id="A0A078A042"/>